<comment type="caution">
    <text evidence="3">The sequence shown here is derived from an EMBL/GenBank/DDBJ whole genome shotgun (WGS) entry which is preliminary data.</text>
</comment>
<dbReference type="Proteomes" id="UP000034036">
    <property type="component" value="Unassembled WGS sequence"/>
</dbReference>
<dbReference type="Pfam" id="PF13439">
    <property type="entry name" value="Glyco_transf_4"/>
    <property type="match status" value="1"/>
</dbReference>
<dbReference type="InterPro" id="IPR001296">
    <property type="entry name" value="Glyco_trans_1"/>
</dbReference>
<sequence length="742" mass="84862">MPAIRKNRNLVAFLSTFPPRECGIATFTEDLSSAFRELFSPSVDARIVAMNLDEVSQPNYPRSVISRINQNNISDYSRVARELNSRPDIKLINIQHEFGIFGGRWGENLLAFMENIEMPIITTFHSVLPNPEIKLKQVVNRIAARSAFTVVMTKRSRDILIADYTIDKKKIRIIPHGIHPLIFSNSEKSKKILGLSDKTILSTFGLLNREKGIEYVIEALPDVIKKFPNILFLIIGATHPIVLKKEGERYRNFLEKKVYGLGLAGHVKFYNRYLELQELLGFLKATDIYVSPSLNPNQAVSGTMSYALGTGRPLVSTSFAQAKEDITPNVGVLVEFKKPEEYAKAILMLLENPQLRARMSQNAYFMTRNMTWPNVALAYMRVFSEAMPLFNDQERNLPRIKFSHLAKLTDQFGIIQFAKLTEPDPASGYTADDNARALIASCLAYEKYKTPSLLRLAEKYLSFLKYVSRDDGYFDNYVNIDRTKNIEANRNENMQDASARTLWALAFAATSKSLPLQTRELAQKTFLASIRKNISFTHARSSAFFIKALSLWLSGMTGKTDRAKIEKMLIRHTEALVASYKNNSDAEWQWFEHELTYANAILPDALLSAYLIRRKQNFEWLEIGKSTLEFLISKTFENMMYVPVGQKEWYKRGKAKTLYDQQPEEPSAMVQALKTMYTATKDNRYRKLMCRTFYWFLGDNTRNQIMYDATTGGCYDGLGRRQINLNEGAESTLSYLIARLIL</sequence>
<evidence type="ECO:0000259" key="2">
    <source>
        <dbReference type="Pfam" id="PF13439"/>
    </source>
</evidence>
<dbReference type="Pfam" id="PF00534">
    <property type="entry name" value="Glycos_transf_1"/>
    <property type="match status" value="1"/>
</dbReference>
<dbReference type="InterPro" id="IPR028098">
    <property type="entry name" value="Glyco_trans_4-like_N"/>
</dbReference>
<dbReference type="EMBL" id="LCDF01000036">
    <property type="protein sequence ID" value="KKS45982.1"/>
    <property type="molecule type" value="Genomic_DNA"/>
</dbReference>
<organism evidence="3 4">
    <name type="scientific">Candidatus Giovannonibacteria bacterium GW2011_GWF2_42_19</name>
    <dbReference type="NCBI Taxonomy" id="1618659"/>
    <lineage>
        <taxon>Bacteria</taxon>
        <taxon>Candidatus Giovannoniibacteriota</taxon>
    </lineage>
</organism>
<protein>
    <submittedName>
        <fullName evidence="3">Glycosyl transferase, group 1</fullName>
    </submittedName>
</protein>
<accession>A0A0G0ZB97</accession>
<evidence type="ECO:0000259" key="1">
    <source>
        <dbReference type="Pfam" id="PF00534"/>
    </source>
</evidence>
<dbReference type="InterPro" id="IPR008928">
    <property type="entry name" value="6-hairpin_glycosidase_sf"/>
</dbReference>
<dbReference type="PANTHER" id="PTHR12526:SF572">
    <property type="entry name" value="BLL5144 PROTEIN"/>
    <property type="match status" value="1"/>
</dbReference>
<feature type="domain" description="Glycosyl transferase family 1" evidence="1">
    <location>
        <begin position="187"/>
        <end position="364"/>
    </location>
</feature>
<name>A0A0G0ZB97_9BACT</name>
<dbReference type="SUPFAM" id="SSF48208">
    <property type="entry name" value="Six-hairpin glycosidases"/>
    <property type="match status" value="1"/>
</dbReference>
<dbReference type="GO" id="GO:0005975">
    <property type="term" value="P:carbohydrate metabolic process"/>
    <property type="evidence" value="ECO:0007669"/>
    <property type="project" value="InterPro"/>
</dbReference>
<feature type="domain" description="Glycosyltransferase subfamily 4-like N-terminal" evidence="2">
    <location>
        <begin position="23"/>
        <end position="179"/>
    </location>
</feature>
<proteinExistence type="predicted"/>
<evidence type="ECO:0000313" key="3">
    <source>
        <dbReference type="EMBL" id="KKS45982.1"/>
    </source>
</evidence>
<dbReference type="PANTHER" id="PTHR12526">
    <property type="entry name" value="GLYCOSYLTRANSFERASE"/>
    <property type="match status" value="1"/>
</dbReference>
<dbReference type="PATRIC" id="fig|1618659.3.peg.910"/>
<dbReference type="SUPFAM" id="SSF53756">
    <property type="entry name" value="UDP-Glycosyltransferase/glycogen phosphorylase"/>
    <property type="match status" value="1"/>
</dbReference>
<dbReference type="CDD" id="cd03822">
    <property type="entry name" value="GT4_mannosyltransferase-like"/>
    <property type="match status" value="1"/>
</dbReference>
<gene>
    <name evidence="3" type="ORF">UV11_C0036G0004</name>
</gene>
<dbReference type="Gene3D" id="3.40.50.2000">
    <property type="entry name" value="Glycogen Phosphorylase B"/>
    <property type="match status" value="2"/>
</dbReference>
<keyword evidence="3" id="KW-0808">Transferase</keyword>
<dbReference type="STRING" id="1618659.UV11_C0036G0004"/>
<evidence type="ECO:0000313" key="4">
    <source>
        <dbReference type="Proteomes" id="UP000034036"/>
    </source>
</evidence>
<dbReference type="GO" id="GO:0016757">
    <property type="term" value="F:glycosyltransferase activity"/>
    <property type="evidence" value="ECO:0007669"/>
    <property type="project" value="InterPro"/>
</dbReference>
<dbReference type="AlphaFoldDB" id="A0A0G0ZB97"/>
<reference evidence="3 4" key="1">
    <citation type="journal article" date="2015" name="Nature">
        <title>rRNA introns, odd ribosomes, and small enigmatic genomes across a large radiation of phyla.</title>
        <authorList>
            <person name="Brown C.T."/>
            <person name="Hug L.A."/>
            <person name="Thomas B.C."/>
            <person name="Sharon I."/>
            <person name="Castelle C.J."/>
            <person name="Singh A."/>
            <person name="Wilkins M.J."/>
            <person name="Williams K.H."/>
            <person name="Banfield J.F."/>
        </authorList>
    </citation>
    <scope>NUCLEOTIDE SEQUENCE [LARGE SCALE GENOMIC DNA]</scope>
</reference>